<accession>A0A0D3JFL9</accession>
<evidence type="ECO:0000256" key="3">
    <source>
        <dbReference type="ARBA" id="ARBA00011989"/>
    </source>
</evidence>
<name>A0A0D3JFL9_EMIH1</name>
<dbReference type="EnsemblProtists" id="EOD22304">
    <property type="protein sequence ID" value="EOD22304"/>
    <property type="gene ID" value="EMIHUDRAFT_207491"/>
</dbReference>
<reference evidence="7" key="1">
    <citation type="journal article" date="2013" name="Nature">
        <title>Pan genome of the phytoplankton Emiliania underpins its global distribution.</title>
        <authorList>
            <person name="Read B.A."/>
            <person name="Kegel J."/>
            <person name="Klute M.J."/>
            <person name="Kuo A."/>
            <person name="Lefebvre S.C."/>
            <person name="Maumus F."/>
            <person name="Mayer C."/>
            <person name="Miller J."/>
            <person name="Monier A."/>
            <person name="Salamov A."/>
            <person name="Young J."/>
            <person name="Aguilar M."/>
            <person name="Claverie J.M."/>
            <person name="Frickenhaus S."/>
            <person name="Gonzalez K."/>
            <person name="Herman E.K."/>
            <person name="Lin Y.C."/>
            <person name="Napier J."/>
            <person name="Ogata H."/>
            <person name="Sarno A.F."/>
            <person name="Shmutz J."/>
            <person name="Schroeder D."/>
            <person name="de Vargas C."/>
            <person name="Verret F."/>
            <person name="von Dassow P."/>
            <person name="Valentin K."/>
            <person name="Van de Peer Y."/>
            <person name="Wheeler G."/>
            <person name="Dacks J.B."/>
            <person name="Delwiche C.F."/>
            <person name="Dyhrman S.T."/>
            <person name="Glockner G."/>
            <person name="John U."/>
            <person name="Richards T."/>
            <person name="Worden A.Z."/>
            <person name="Zhang X."/>
            <person name="Grigoriev I.V."/>
            <person name="Allen A.E."/>
            <person name="Bidle K."/>
            <person name="Borodovsky M."/>
            <person name="Bowler C."/>
            <person name="Brownlee C."/>
            <person name="Cock J.M."/>
            <person name="Elias M."/>
            <person name="Gladyshev V.N."/>
            <person name="Groth M."/>
            <person name="Guda C."/>
            <person name="Hadaegh A."/>
            <person name="Iglesias-Rodriguez M.D."/>
            <person name="Jenkins J."/>
            <person name="Jones B.M."/>
            <person name="Lawson T."/>
            <person name="Leese F."/>
            <person name="Lindquist E."/>
            <person name="Lobanov A."/>
            <person name="Lomsadze A."/>
            <person name="Malik S.B."/>
            <person name="Marsh M.E."/>
            <person name="Mackinder L."/>
            <person name="Mock T."/>
            <person name="Mueller-Roeber B."/>
            <person name="Pagarete A."/>
            <person name="Parker M."/>
            <person name="Probert I."/>
            <person name="Quesneville H."/>
            <person name="Raines C."/>
            <person name="Rensing S.A."/>
            <person name="Riano-Pachon D.M."/>
            <person name="Richier S."/>
            <person name="Rokitta S."/>
            <person name="Shiraiwa Y."/>
            <person name="Soanes D.M."/>
            <person name="van der Giezen M."/>
            <person name="Wahlund T.M."/>
            <person name="Williams B."/>
            <person name="Wilson W."/>
            <person name="Wolfe G."/>
            <person name="Wurch L.L."/>
        </authorList>
    </citation>
    <scope>NUCLEOTIDE SEQUENCE</scope>
</reference>
<dbReference type="GeneID" id="17267851"/>
<dbReference type="HOGENOM" id="CLU_164279_0_0_1"/>
<dbReference type="RefSeq" id="XP_005774733.1">
    <property type="nucleotide sequence ID" value="XM_005774676.1"/>
</dbReference>
<organism evidence="6 7">
    <name type="scientific">Emiliania huxleyi (strain CCMP1516)</name>
    <dbReference type="NCBI Taxonomy" id="280463"/>
    <lineage>
        <taxon>Eukaryota</taxon>
        <taxon>Haptista</taxon>
        <taxon>Haptophyta</taxon>
        <taxon>Prymnesiophyceae</taxon>
        <taxon>Isochrysidales</taxon>
        <taxon>Noelaerhabdaceae</taxon>
        <taxon>Emiliania</taxon>
    </lineage>
</organism>
<dbReference type="InterPro" id="IPR016040">
    <property type="entry name" value="NAD(P)-bd_dom"/>
</dbReference>
<dbReference type="PANTHER" id="PTHR43715">
    <property type="entry name" value="GDP-MANNOSE 4,6-DEHYDRATASE"/>
    <property type="match status" value="1"/>
</dbReference>
<proteinExistence type="inferred from homology"/>
<feature type="domain" description="NAD(P)-binding" evidence="5">
    <location>
        <begin position="11"/>
        <end position="83"/>
    </location>
</feature>
<dbReference type="PaxDb" id="2903-EOD22304"/>
<dbReference type="InterPro" id="IPR006368">
    <property type="entry name" value="GDP_Man_deHydtase"/>
</dbReference>
<keyword evidence="4" id="KW-0456">Lyase</keyword>
<evidence type="ECO:0000256" key="1">
    <source>
        <dbReference type="ARBA" id="ARBA00001937"/>
    </source>
</evidence>
<dbReference type="Pfam" id="PF16363">
    <property type="entry name" value="GDP_Man_Dehyd"/>
    <property type="match status" value="1"/>
</dbReference>
<sequence length="98" mass="10691">MMIKKADPAVFVVATGLAFAAAPVGITIEWQGERADKSRVLVRIDPKYVRPTEVELLIGDPAKAKEKLGWVPKIPMQELCKEMVASDIALVEKGDLTS</sequence>
<dbReference type="KEGG" id="ehx:EMIHUDRAFT_207491"/>
<dbReference type="GO" id="GO:0042351">
    <property type="term" value="P:'de novo' GDP-L-fucose biosynthetic process"/>
    <property type="evidence" value="ECO:0007669"/>
    <property type="project" value="TreeGrafter"/>
</dbReference>
<comment type="similarity">
    <text evidence="2">Belongs to the NAD(P)-dependent epimerase/dehydratase family. GDP-mannose 4,6-dehydratase subfamily.</text>
</comment>
<dbReference type="PANTHER" id="PTHR43715:SF1">
    <property type="entry name" value="GDP-MANNOSE 4,6 DEHYDRATASE"/>
    <property type="match status" value="1"/>
</dbReference>
<dbReference type="Gene3D" id="3.40.50.720">
    <property type="entry name" value="NAD(P)-binding Rossmann-like Domain"/>
    <property type="match status" value="1"/>
</dbReference>
<dbReference type="EC" id="4.2.1.47" evidence="3"/>
<keyword evidence="7" id="KW-1185">Reference proteome</keyword>
<dbReference type="SUPFAM" id="SSF51735">
    <property type="entry name" value="NAD(P)-binding Rossmann-fold domains"/>
    <property type="match status" value="1"/>
</dbReference>
<evidence type="ECO:0000259" key="5">
    <source>
        <dbReference type="Pfam" id="PF16363"/>
    </source>
</evidence>
<dbReference type="STRING" id="2903.R1EN42"/>
<dbReference type="GO" id="GO:0008446">
    <property type="term" value="F:GDP-mannose 4,6-dehydratase activity"/>
    <property type="evidence" value="ECO:0007669"/>
    <property type="project" value="UniProtKB-EC"/>
</dbReference>
<evidence type="ECO:0000313" key="7">
    <source>
        <dbReference type="Proteomes" id="UP000013827"/>
    </source>
</evidence>
<reference evidence="6" key="2">
    <citation type="submission" date="2024-10" db="UniProtKB">
        <authorList>
            <consortium name="EnsemblProtists"/>
        </authorList>
    </citation>
    <scope>IDENTIFICATION</scope>
</reference>
<protein>
    <recommendedName>
        <fullName evidence="3">GDP-mannose 4,6-dehydratase</fullName>
        <ecNumber evidence="3">4.2.1.47</ecNumber>
    </recommendedName>
</protein>
<dbReference type="Proteomes" id="UP000013827">
    <property type="component" value="Unassembled WGS sequence"/>
</dbReference>
<evidence type="ECO:0000256" key="4">
    <source>
        <dbReference type="ARBA" id="ARBA00023239"/>
    </source>
</evidence>
<dbReference type="InterPro" id="IPR036291">
    <property type="entry name" value="NAD(P)-bd_dom_sf"/>
</dbReference>
<dbReference type="Gene3D" id="3.90.25.10">
    <property type="entry name" value="UDP-galactose 4-epimerase, domain 1"/>
    <property type="match status" value="1"/>
</dbReference>
<evidence type="ECO:0000256" key="2">
    <source>
        <dbReference type="ARBA" id="ARBA00009263"/>
    </source>
</evidence>
<dbReference type="eggNOG" id="KOG1372">
    <property type="taxonomic scope" value="Eukaryota"/>
</dbReference>
<evidence type="ECO:0000313" key="6">
    <source>
        <dbReference type="EnsemblProtists" id="EOD22304"/>
    </source>
</evidence>
<comment type="cofactor">
    <cofactor evidence="1">
        <name>NADP(+)</name>
        <dbReference type="ChEBI" id="CHEBI:58349"/>
    </cofactor>
</comment>
<dbReference type="AlphaFoldDB" id="A0A0D3JFL9"/>